<feature type="compositionally biased region" description="Acidic residues" evidence="4">
    <location>
        <begin position="217"/>
        <end position="232"/>
    </location>
</feature>
<dbReference type="Proteomes" id="UP000822688">
    <property type="component" value="Chromosome V"/>
</dbReference>
<gene>
    <name evidence="5" type="ORF">KC19_VG081100</name>
</gene>
<comment type="caution">
    <text evidence="5">The sequence shown here is derived from an EMBL/GenBank/DDBJ whole genome shotgun (WGS) entry which is preliminary data.</text>
</comment>
<keyword evidence="1" id="KW-0433">Leucine-rich repeat</keyword>
<feature type="compositionally biased region" description="Acidic residues" evidence="4">
    <location>
        <begin position="316"/>
        <end position="363"/>
    </location>
</feature>
<evidence type="ECO:0000313" key="5">
    <source>
        <dbReference type="EMBL" id="KAG0572281.1"/>
    </source>
</evidence>
<accession>A0A8T0HNA5</accession>
<feature type="compositionally biased region" description="Acidic residues" evidence="4">
    <location>
        <begin position="163"/>
        <end position="194"/>
    </location>
</feature>
<evidence type="ECO:0000256" key="4">
    <source>
        <dbReference type="SAM" id="MobiDB-lite"/>
    </source>
</evidence>
<dbReference type="GO" id="GO:0005634">
    <property type="term" value="C:nucleus"/>
    <property type="evidence" value="ECO:0007669"/>
    <property type="project" value="TreeGrafter"/>
</dbReference>
<evidence type="ECO:0000256" key="1">
    <source>
        <dbReference type="ARBA" id="ARBA00022614"/>
    </source>
</evidence>
<dbReference type="InterPro" id="IPR032675">
    <property type="entry name" value="LRR_dom_sf"/>
</dbReference>
<keyword evidence="2" id="KW-0677">Repeat</keyword>
<keyword evidence="6" id="KW-1185">Reference proteome</keyword>
<evidence type="ECO:0000313" key="6">
    <source>
        <dbReference type="Proteomes" id="UP000822688"/>
    </source>
</evidence>
<evidence type="ECO:0000256" key="3">
    <source>
        <dbReference type="ARBA" id="ARBA00025777"/>
    </source>
</evidence>
<dbReference type="InterPro" id="IPR001611">
    <property type="entry name" value="Leu-rich_rpt"/>
</dbReference>
<dbReference type="FunFam" id="3.80.10.10:FF:000131">
    <property type="entry name" value="acidic leucine-rich nuclear phosphoprotein 32-related protein-like"/>
    <property type="match status" value="1"/>
</dbReference>
<dbReference type="PROSITE" id="PS51450">
    <property type="entry name" value="LRR"/>
    <property type="match status" value="1"/>
</dbReference>
<feature type="region of interest" description="Disordered" evidence="4">
    <location>
        <begin position="156"/>
        <end position="433"/>
    </location>
</feature>
<reference evidence="5" key="1">
    <citation type="submission" date="2020-06" db="EMBL/GenBank/DDBJ databases">
        <title>WGS assembly of Ceratodon purpureus strain R40.</title>
        <authorList>
            <person name="Carey S.B."/>
            <person name="Jenkins J."/>
            <person name="Shu S."/>
            <person name="Lovell J.T."/>
            <person name="Sreedasyam A."/>
            <person name="Maumus F."/>
            <person name="Tiley G.P."/>
            <person name="Fernandez-Pozo N."/>
            <person name="Barry K."/>
            <person name="Chen C."/>
            <person name="Wang M."/>
            <person name="Lipzen A."/>
            <person name="Daum C."/>
            <person name="Saski C.A."/>
            <person name="Payton A.C."/>
            <person name="Mcbreen J.C."/>
            <person name="Conrad R.E."/>
            <person name="Kollar L.M."/>
            <person name="Olsson S."/>
            <person name="Huttunen S."/>
            <person name="Landis J.B."/>
            <person name="Wickett N.J."/>
            <person name="Johnson M.G."/>
            <person name="Rensing S.A."/>
            <person name="Grimwood J."/>
            <person name="Schmutz J."/>
            <person name="Mcdaniel S.F."/>
        </authorList>
    </citation>
    <scope>NUCLEOTIDE SEQUENCE</scope>
    <source>
        <strain evidence="5">R40</strain>
    </source>
</reference>
<dbReference type="SUPFAM" id="SSF52058">
    <property type="entry name" value="L domain-like"/>
    <property type="match status" value="1"/>
</dbReference>
<dbReference type="Gene3D" id="3.80.10.10">
    <property type="entry name" value="Ribonuclease Inhibitor"/>
    <property type="match status" value="1"/>
</dbReference>
<dbReference type="PANTHER" id="PTHR11375:SF0">
    <property type="entry name" value="ACIDIC LEUCINE-RICH NUCLEAR PHOSPHOPROTEIN 32 FAMILY MEMBER A"/>
    <property type="match status" value="1"/>
</dbReference>
<dbReference type="Pfam" id="PF14580">
    <property type="entry name" value="LRR_9"/>
    <property type="match status" value="1"/>
</dbReference>
<comment type="similarity">
    <text evidence="3">Belongs to the ANP32 family.</text>
</comment>
<protein>
    <recommendedName>
        <fullName evidence="7">Acidic leucine-rich nuclear phosphoprotein 32-related protein</fullName>
    </recommendedName>
</protein>
<feature type="compositionally biased region" description="Basic and acidic residues" evidence="4">
    <location>
        <begin position="418"/>
        <end position="433"/>
    </location>
</feature>
<dbReference type="EMBL" id="CM026426">
    <property type="protein sequence ID" value="KAG0572281.1"/>
    <property type="molecule type" value="Genomic_DNA"/>
</dbReference>
<dbReference type="GO" id="GO:0042393">
    <property type="term" value="F:histone binding"/>
    <property type="evidence" value="ECO:0007669"/>
    <property type="project" value="TreeGrafter"/>
</dbReference>
<dbReference type="AlphaFoldDB" id="A0A8T0HNA5"/>
<evidence type="ECO:0008006" key="7">
    <source>
        <dbReference type="Google" id="ProtNLM"/>
    </source>
</evidence>
<organism evidence="5 6">
    <name type="scientific">Ceratodon purpureus</name>
    <name type="common">Fire moss</name>
    <name type="synonym">Dicranum purpureum</name>
    <dbReference type="NCBI Taxonomy" id="3225"/>
    <lineage>
        <taxon>Eukaryota</taxon>
        <taxon>Viridiplantae</taxon>
        <taxon>Streptophyta</taxon>
        <taxon>Embryophyta</taxon>
        <taxon>Bryophyta</taxon>
        <taxon>Bryophytina</taxon>
        <taxon>Bryopsida</taxon>
        <taxon>Dicranidae</taxon>
        <taxon>Pseudoditrichales</taxon>
        <taxon>Ditrichaceae</taxon>
        <taxon>Ceratodon</taxon>
    </lineage>
</organism>
<sequence>MEEGAWDRAVERAKGRESAGEVVALTLDGVVKCAQGKLPKAKVLSPFTQLKRLSIANVGLSSLADFPSLPLLERLTLSDNRIAGGLEHLVYAGLKSLRELDLSNNKIQVVEDLKPLAQLKLESLDLYECPLTRSADYRATVFGMMKSLRFLDKTDVVGNERPESDDDEEESEEEEDVDDFNGDGVEVEGEEEVEGGSKAAVEQEDDKEGEKDNERDNEGDDKDDFEDEEQDEGGSYQEEVMAAASVRGFAQGPMNNEHRSDEEDAEDEEDDNLDVQDVEGSEEADTIEEDDDDAAIGEEASSHTEPASGAPASIEVELDVLENEDEEVENRDPGEDDEHDDAVDDDEGDDEVEVEEDEEEEEEFGTKYLMQPIGQPEEDEGSSDFEPGDEVEDEDFDDEEGGDLVKEPVGLTQNRKRIREETGEKEDRSAKHQ</sequence>
<feature type="compositionally biased region" description="Acidic residues" evidence="4">
    <location>
        <begin position="376"/>
        <end position="402"/>
    </location>
</feature>
<proteinExistence type="inferred from homology"/>
<dbReference type="PANTHER" id="PTHR11375">
    <property type="entry name" value="ACIDIC LEUCINE-RICH NUCLEAR PHOSPHOPROTEIN 32"/>
    <property type="match status" value="1"/>
</dbReference>
<dbReference type="InterPro" id="IPR045081">
    <property type="entry name" value="AN32"/>
</dbReference>
<evidence type="ECO:0000256" key="2">
    <source>
        <dbReference type="ARBA" id="ARBA00022737"/>
    </source>
</evidence>
<name>A0A8T0HNA5_CERPU</name>
<feature type="compositionally biased region" description="Acidic residues" evidence="4">
    <location>
        <begin position="262"/>
        <end position="296"/>
    </location>
</feature>